<dbReference type="STRING" id="92696.A0A4R0RHE2"/>
<evidence type="ECO:0000256" key="3">
    <source>
        <dbReference type="ARBA" id="ARBA00022737"/>
    </source>
</evidence>
<dbReference type="GO" id="GO:0006913">
    <property type="term" value="P:nucleocytoplasmic transport"/>
    <property type="evidence" value="ECO:0007669"/>
    <property type="project" value="TreeGrafter"/>
</dbReference>
<evidence type="ECO:0008006" key="6">
    <source>
        <dbReference type="Google" id="ProtNLM"/>
    </source>
</evidence>
<evidence type="ECO:0000256" key="1">
    <source>
        <dbReference type="ARBA" id="ARBA00022468"/>
    </source>
</evidence>
<protein>
    <recommendedName>
        <fullName evidence="6">RNI-like protein</fullName>
    </recommendedName>
</protein>
<dbReference type="GO" id="GO:0005634">
    <property type="term" value="C:nucleus"/>
    <property type="evidence" value="ECO:0007669"/>
    <property type="project" value="TreeGrafter"/>
</dbReference>
<keyword evidence="3" id="KW-0677">Repeat</keyword>
<dbReference type="GO" id="GO:0005829">
    <property type="term" value="C:cytosol"/>
    <property type="evidence" value="ECO:0007669"/>
    <property type="project" value="TreeGrafter"/>
</dbReference>
<evidence type="ECO:0000313" key="4">
    <source>
        <dbReference type="EMBL" id="TCD61744.1"/>
    </source>
</evidence>
<dbReference type="InterPro" id="IPR001611">
    <property type="entry name" value="Leu-rich_rpt"/>
</dbReference>
<sequence length="410" mass="44830">MSRSGAMQINSLAARKRVELTGRGLSSVDGAEFVIKAISERRSVTHLVLGHNPLGDDGCEKLFEWLDSEAGRKYHIEVIHLNVCNIGDRGLVAIGQFLDGNAGTKELWLQANHFKGDPDAVASFAKGINTSRLEVLSLSTTSPPVIVSLVKVLDTPYLRELQCCMCAITPEDAPALISYIVSPRCRLHNLKANANSMGWRAIKDLVAAIERANFTLLSLDLYMNGSTEDDTADDTNAKDTTRQLIGNLLTRNMLLMRATESEAVLLLRHSRPLLLRPSVPLNSPAPSEGHCGFADLPTEIQLHALSFLAPTLSSRQLVQIYNYASSTATLPALLPSLKKTCLPDPMSLSFAHSSGCANGKCMRSSVLCNLGEERRTWLARVGCNRYDPEFTLQDRKDDGQESRSCSIPLV</sequence>
<evidence type="ECO:0000313" key="5">
    <source>
        <dbReference type="Proteomes" id="UP000292702"/>
    </source>
</evidence>
<keyword evidence="5" id="KW-1185">Reference proteome</keyword>
<dbReference type="OrthoDB" id="120976at2759"/>
<dbReference type="Gene3D" id="3.80.10.10">
    <property type="entry name" value="Ribonuclease Inhibitor"/>
    <property type="match status" value="1"/>
</dbReference>
<keyword evidence="2" id="KW-0433">Leucine-rich repeat</keyword>
<dbReference type="Pfam" id="PF13516">
    <property type="entry name" value="LRR_6"/>
    <property type="match status" value="2"/>
</dbReference>
<dbReference type="InterPro" id="IPR032675">
    <property type="entry name" value="LRR_dom_sf"/>
</dbReference>
<dbReference type="PANTHER" id="PTHR24113:SF12">
    <property type="entry name" value="RAN GTPASE-ACTIVATING PROTEIN 1"/>
    <property type="match status" value="1"/>
</dbReference>
<dbReference type="GO" id="GO:0005096">
    <property type="term" value="F:GTPase activator activity"/>
    <property type="evidence" value="ECO:0007669"/>
    <property type="project" value="UniProtKB-KW"/>
</dbReference>
<comment type="caution">
    <text evidence="4">The sequence shown here is derived from an EMBL/GenBank/DDBJ whole genome shotgun (WGS) entry which is preliminary data.</text>
</comment>
<reference evidence="4 5" key="1">
    <citation type="submission" date="2018-11" db="EMBL/GenBank/DDBJ databases">
        <title>Genome assembly of Steccherinum ochraceum LE-BIN_3174, the white-rot fungus of the Steccherinaceae family (The Residual Polyporoid clade, Polyporales, Basidiomycota).</title>
        <authorList>
            <person name="Fedorova T.V."/>
            <person name="Glazunova O.A."/>
            <person name="Landesman E.O."/>
            <person name="Moiseenko K.V."/>
            <person name="Psurtseva N.V."/>
            <person name="Savinova O.S."/>
            <person name="Shakhova N.V."/>
            <person name="Tyazhelova T.V."/>
            <person name="Vasina D.V."/>
        </authorList>
    </citation>
    <scope>NUCLEOTIDE SEQUENCE [LARGE SCALE GENOMIC DNA]</scope>
    <source>
        <strain evidence="4 5">LE-BIN_3174</strain>
    </source>
</reference>
<keyword evidence="1" id="KW-0343">GTPase activation</keyword>
<gene>
    <name evidence="4" type="ORF">EIP91_007993</name>
</gene>
<dbReference type="AlphaFoldDB" id="A0A4R0RHE2"/>
<accession>A0A4R0RHE2</accession>
<dbReference type="Proteomes" id="UP000292702">
    <property type="component" value="Unassembled WGS sequence"/>
</dbReference>
<organism evidence="4 5">
    <name type="scientific">Steccherinum ochraceum</name>
    <dbReference type="NCBI Taxonomy" id="92696"/>
    <lineage>
        <taxon>Eukaryota</taxon>
        <taxon>Fungi</taxon>
        <taxon>Dikarya</taxon>
        <taxon>Basidiomycota</taxon>
        <taxon>Agaricomycotina</taxon>
        <taxon>Agaricomycetes</taxon>
        <taxon>Polyporales</taxon>
        <taxon>Steccherinaceae</taxon>
        <taxon>Steccherinum</taxon>
    </lineage>
</organism>
<dbReference type="PANTHER" id="PTHR24113">
    <property type="entry name" value="RAN GTPASE-ACTIVATING PROTEIN 1"/>
    <property type="match status" value="1"/>
</dbReference>
<dbReference type="InterPro" id="IPR027038">
    <property type="entry name" value="RanGap"/>
</dbReference>
<proteinExistence type="predicted"/>
<dbReference type="GO" id="GO:0048471">
    <property type="term" value="C:perinuclear region of cytoplasm"/>
    <property type="evidence" value="ECO:0007669"/>
    <property type="project" value="TreeGrafter"/>
</dbReference>
<dbReference type="GO" id="GO:0031267">
    <property type="term" value="F:small GTPase binding"/>
    <property type="evidence" value="ECO:0007669"/>
    <property type="project" value="TreeGrafter"/>
</dbReference>
<dbReference type="SUPFAM" id="SSF52047">
    <property type="entry name" value="RNI-like"/>
    <property type="match status" value="1"/>
</dbReference>
<name>A0A4R0RHE2_9APHY</name>
<dbReference type="EMBL" id="RWJN01000434">
    <property type="protein sequence ID" value="TCD61744.1"/>
    <property type="molecule type" value="Genomic_DNA"/>
</dbReference>
<dbReference type="SMART" id="SM00368">
    <property type="entry name" value="LRR_RI"/>
    <property type="match status" value="2"/>
</dbReference>
<evidence type="ECO:0000256" key="2">
    <source>
        <dbReference type="ARBA" id="ARBA00022614"/>
    </source>
</evidence>